<evidence type="ECO:0000256" key="5">
    <source>
        <dbReference type="RuleBase" id="RU000304"/>
    </source>
</evidence>
<dbReference type="InterPro" id="IPR051681">
    <property type="entry name" value="Ser/Thr_Kinases-Pseudokinases"/>
</dbReference>
<sequence length="427" mass="47363">MSADADHIGSATADLMANITDELHDISLRPVGHGGYSEIYTGVWRSTFGSMKVAIKVIRAAPRPRSTNELPRVLRREIAVWKRLLHPNIHFLCGFYEGFGSVPALVSPWYENGDINDYVRLRTADPNIGLMKLKLFADVVTGLEFLHKHHIVHGDIKGGNVLVSSTGVARLCDFGLSRLLLEHSQSTTSTGGNGTVRWMAPELLLVDGAHHSYESDIWACGCLFIEVWSNVLPYHDKANNHQVLIALSRHEPPARPDDMPNIVWSLVQSCCVSETAGRASPSSLLDIIHVSLTMERVGKMVQLNHLPNVVESKLLAEIATSLREADAHGVADLYELSDIELATAVVHYYLVWAVSRSGLFQNPLFEWCLARINIYHLLVPTEQYVVEPVTLAELRPFARLIAQVSPGLAKRLMTKFAKSTMPFVIVV</sequence>
<protein>
    <submittedName>
        <fullName evidence="7">Kinase-like protein</fullName>
    </submittedName>
</protein>
<dbReference type="AlphaFoldDB" id="A0A165K247"/>
<feature type="binding site" evidence="4">
    <location>
        <position position="56"/>
    </location>
    <ligand>
        <name>ATP</name>
        <dbReference type="ChEBI" id="CHEBI:30616"/>
    </ligand>
</feature>
<dbReference type="EMBL" id="KV425953">
    <property type="protein sequence ID" value="KZV95676.1"/>
    <property type="molecule type" value="Genomic_DNA"/>
</dbReference>
<keyword evidence="8" id="KW-1185">Reference proteome</keyword>
<evidence type="ECO:0000256" key="4">
    <source>
        <dbReference type="PROSITE-ProRule" id="PRU10141"/>
    </source>
</evidence>
<dbReference type="GO" id="GO:0005524">
    <property type="term" value="F:ATP binding"/>
    <property type="evidence" value="ECO:0007669"/>
    <property type="project" value="UniProtKB-UniRule"/>
</dbReference>
<name>A0A165K247_EXIGL</name>
<reference evidence="7 8" key="1">
    <citation type="journal article" date="2016" name="Mol. Biol. Evol.">
        <title>Comparative Genomics of Early-Diverging Mushroom-Forming Fungi Provides Insights into the Origins of Lignocellulose Decay Capabilities.</title>
        <authorList>
            <person name="Nagy L.G."/>
            <person name="Riley R."/>
            <person name="Tritt A."/>
            <person name="Adam C."/>
            <person name="Daum C."/>
            <person name="Floudas D."/>
            <person name="Sun H."/>
            <person name="Yadav J.S."/>
            <person name="Pangilinan J."/>
            <person name="Larsson K.H."/>
            <person name="Matsuura K."/>
            <person name="Barry K."/>
            <person name="Labutti K."/>
            <person name="Kuo R."/>
            <person name="Ohm R.A."/>
            <person name="Bhattacharya S.S."/>
            <person name="Shirouzu T."/>
            <person name="Yoshinaga Y."/>
            <person name="Martin F.M."/>
            <person name="Grigoriev I.V."/>
            <person name="Hibbett D.S."/>
        </authorList>
    </citation>
    <scope>NUCLEOTIDE SEQUENCE [LARGE SCALE GENOMIC DNA]</scope>
    <source>
        <strain evidence="7 8">HHB12029</strain>
    </source>
</reference>
<dbReference type="Gene3D" id="1.10.510.10">
    <property type="entry name" value="Transferase(Phosphotransferase) domain 1"/>
    <property type="match status" value="1"/>
</dbReference>
<dbReference type="OrthoDB" id="26722at2759"/>
<dbReference type="PROSITE" id="PS00107">
    <property type="entry name" value="PROTEIN_KINASE_ATP"/>
    <property type="match status" value="1"/>
</dbReference>
<organism evidence="7 8">
    <name type="scientific">Exidia glandulosa HHB12029</name>
    <dbReference type="NCBI Taxonomy" id="1314781"/>
    <lineage>
        <taxon>Eukaryota</taxon>
        <taxon>Fungi</taxon>
        <taxon>Dikarya</taxon>
        <taxon>Basidiomycota</taxon>
        <taxon>Agaricomycotina</taxon>
        <taxon>Agaricomycetes</taxon>
        <taxon>Auriculariales</taxon>
        <taxon>Exidiaceae</taxon>
        <taxon>Exidia</taxon>
    </lineage>
</organism>
<dbReference type="SMART" id="SM00220">
    <property type="entry name" value="S_TKc"/>
    <property type="match status" value="1"/>
</dbReference>
<dbReference type="InterPro" id="IPR011009">
    <property type="entry name" value="Kinase-like_dom_sf"/>
</dbReference>
<evidence type="ECO:0000256" key="1">
    <source>
        <dbReference type="ARBA" id="ARBA00022527"/>
    </source>
</evidence>
<dbReference type="InterPro" id="IPR017441">
    <property type="entry name" value="Protein_kinase_ATP_BS"/>
</dbReference>
<evidence type="ECO:0000256" key="2">
    <source>
        <dbReference type="ARBA" id="ARBA00022741"/>
    </source>
</evidence>
<evidence type="ECO:0000259" key="6">
    <source>
        <dbReference type="PROSITE" id="PS50011"/>
    </source>
</evidence>
<keyword evidence="3 4" id="KW-0067">ATP-binding</keyword>
<evidence type="ECO:0000313" key="8">
    <source>
        <dbReference type="Proteomes" id="UP000077266"/>
    </source>
</evidence>
<dbReference type="InterPro" id="IPR000719">
    <property type="entry name" value="Prot_kinase_dom"/>
</dbReference>
<dbReference type="GO" id="GO:0004674">
    <property type="term" value="F:protein serine/threonine kinase activity"/>
    <property type="evidence" value="ECO:0007669"/>
    <property type="project" value="UniProtKB-KW"/>
</dbReference>
<dbReference type="PANTHER" id="PTHR44329">
    <property type="entry name" value="SERINE/THREONINE-PROTEIN KINASE TNNI3K-RELATED"/>
    <property type="match status" value="1"/>
</dbReference>
<gene>
    <name evidence="7" type="ORF">EXIGLDRAFT_465117</name>
</gene>
<keyword evidence="7" id="KW-0808">Transferase</keyword>
<evidence type="ECO:0000313" key="7">
    <source>
        <dbReference type="EMBL" id="KZV95676.1"/>
    </source>
</evidence>
<keyword evidence="1 5" id="KW-0723">Serine/threonine-protein kinase</keyword>
<dbReference type="SUPFAM" id="SSF56112">
    <property type="entry name" value="Protein kinase-like (PK-like)"/>
    <property type="match status" value="1"/>
</dbReference>
<dbReference type="Pfam" id="PF07714">
    <property type="entry name" value="PK_Tyr_Ser-Thr"/>
    <property type="match status" value="1"/>
</dbReference>
<dbReference type="InterPro" id="IPR001245">
    <property type="entry name" value="Ser-Thr/Tyr_kinase_cat_dom"/>
</dbReference>
<comment type="similarity">
    <text evidence="5">Belongs to the protein kinase superfamily.</text>
</comment>
<dbReference type="PANTHER" id="PTHR44329:SF298">
    <property type="entry name" value="MIXED LINEAGE KINASE DOMAIN-LIKE PROTEIN"/>
    <property type="match status" value="1"/>
</dbReference>
<dbReference type="PROSITE" id="PS50011">
    <property type="entry name" value="PROTEIN_KINASE_DOM"/>
    <property type="match status" value="1"/>
</dbReference>
<dbReference type="InterPro" id="IPR008271">
    <property type="entry name" value="Ser/Thr_kinase_AS"/>
</dbReference>
<dbReference type="Proteomes" id="UP000077266">
    <property type="component" value="Unassembled WGS sequence"/>
</dbReference>
<proteinExistence type="inferred from homology"/>
<dbReference type="STRING" id="1314781.A0A165K247"/>
<dbReference type="InParanoid" id="A0A165K247"/>
<feature type="domain" description="Protein kinase" evidence="6">
    <location>
        <begin position="25"/>
        <end position="292"/>
    </location>
</feature>
<evidence type="ECO:0000256" key="3">
    <source>
        <dbReference type="ARBA" id="ARBA00022840"/>
    </source>
</evidence>
<dbReference type="PROSITE" id="PS00108">
    <property type="entry name" value="PROTEIN_KINASE_ST"/>
    <property type="match status" value="1"/>
</dbReference>
<keyword evidence="2 4" id="KW-0547">Nucleotide-binding</keyword>
<keyword evidence="7" id="KW-0418">Kinase</keyword>
<accession>A0A165K247</accession>